<name>A0ABT9YMJ4_9BACI</name>
<comment type="caution">
    <text evidence="2">The sequence shown here is derived from an EMBL/GenBank/DDBJ whole genome shotgun (WGS) entry which is preliminary data.</text>
</comment>
<protein>
    <submittedName>
        <fullName evidence="2">Uncharacterized protein</fullName>
    </submittedName>
</protein>
<keyword evidence="1" id="KW-0175">Coiled coil</keyword>
<dbReference type="EMBL" id="JAUSUA010000008">
    <property type="protein sequence ID" value="MDQ0209089.1"/>
    <property type="molecule type" value="Genomic_DNA"/>
</dbReference>
<evidence type="ECO:0000313" key="3">
    <source>
        <dbReference type="Proteomes" id="UP001225034"/>
    </source>
</evidence>
<proteinExistence type="predicted"/>
<organism evidence="2 3">
    <name type="scientific">Alkalicoccobacillus murimartini</name>
    <dbReference type="NCBI Taxonomy" id="171685"/>
    <lineage>
        <taxon>Bacteria</taxon>
        <taxon>Bacillati</taxon>
        <taxon>Bacillota</taxon>
        <taxon>Bacilli</taxon>
        <taxon>Bacillales</taxon>
        <taxon>Bacillaceae</taxon>
        <taxon>Alkalicoccobacillus</taxon>
    </lineage>
</organism>
<dbReference type="Proteomes" id="UP001225034">
    <property type="component" value="Unassembled WGS sequence"/>
</dbReference>
<dbReference type="RefSeq" id="WP_306985682.1">
    <property type="nucleotide sequence ID" value="NZ_JAUSUA010000008.1"/>
</dbReference>
<evidence type="ECO:0000313" key="2">
    <source>
        <dbReference type="EMBL" id="MDQ0209089.1"/>
    </source>
</evidence>
<evidence type="ECO:0000256" key="1">
    <source>
        <dbReference type="SAM" id="Coils"/>
    </source>
</evidence>
<accession>A0ABT9YMJ4</accession>
<feature type="coiled-coil region" evidence="1">
    <location>
        <begin position="296"/>
        <end position="342"/>
    </location>
</feature>
<sequence length="400" mass="47368">MIEENPMYTKRFQLKLDRDSETPLNSWEISNFINQLTSYYYKNELINAISHALNNNISAENIFILSESFSLNKTYEKIDILNIPDDLLQLYYIGDPISLFPNRELFTLNLLFNMVRTINKTLYNNKPRLRLHNNIMIEIFKSYDQDFKNVTKFIFLQTKDLLYKVPHKTIQDKNLCETKLNQISKIISGYLNTFNDYESNKININSLTEYLMSDSDIKIESKNFEVLKNKYFNKFLYYFSKVSRPVVGIHLEEERKIKIIGKSHINKKIQDELFFDTKSITHNSPLSALFEAGLGLGQLSIEQERLKLEKEKHEWERKKTNIELQTLELEKLNKQLEVQSKMELLLKKEGLDQIQNITNPYIKQNLIDTRKRIFEGYTTLVNKNELIVNREETKIIDVSI</sequence>
<gene>
    <name evidence="2" type="ORF">J2S05_003924</name>
</gene>
<reference evidence="2 3" key="1">
    <citation type="submission" date="2023-07" db="EMBL/GenBank/DDBJ databases">
        <title>Genomic Encyclopedia of Type Strains, Phase IV (KMG-IV): sequencing the most valuable type-strain genomes for metagenomic binning, comparative biology and taxonomic classification.</title>
        <authorList>
            <person name="Goeker M."/>
        </authorList>
    </citation>
    <scope>NUCLEOTIDE SEQUENCE [LARGE SCALE GENOMIC DNA]</scope>
    <source>
        <strain evidence="2 3">DSM 19154</strain>
    </source>
</reference>
<keyword evidence="3" id="KW-1185">Reference proteome</keyword>